<dbReference type="PANTHER" id="PTHR43709:SF2">
    <property type="entry name" value="DUF453 DOMAIN PROTEIN (AFU_ORTHOLOGUE AFUA_6G00360)"/>
    <property type="match status" value="1"/>
</dbReference>
<reference evidence="3" key="1">
    <citation type="journal article" date="2023" name="Mol. Phylogenet. Evol.">
        <title>Genome-scale phylogeny and comparative genomics of the fungal order Sordariales.</title>
        <authorList>
            <person name="Hensen N."/>
            <person name="Bonometti L."/>
            <person name="Westerberg I."/>
            <person name="Brannstrom I.O."/>
            <person name="Guillou S."/>
            <person name="Cros-Aarteil S."/>
            <person name="Calhoun S."/>
            <person name="Haridas S."/>
            <person name="Kuo A."/>
            <person name="Mondo S."/>
            <person name="Pangilinan J."/>
            <person name="Riley R."/>
            <person name="LaButti K."/>
            <person name="Andreopoulos B."/>
            <person name="Lipzen A."/>
            <person name="Chen C."/>
            <person name="Yan M."/>
            <person name="Daum C."/>
            <person name="Ng V."/>
            <person name="Clum A."/>
            <person name="Steindorff A."/>
            <person name="Ohm R.A."/>
            <person name="Martin F."/>
            <person name="Silar P."/>
            <person name="Natvig D.O."/>
            <person name="Lalanne C."/>
            <person name="Gautier V."/>
            <person name="Ament-Velasquez S.L."/>
            <person name="Kruys A."/>
            <person name="Hutchinson M.I."/>
            <person name="Powell A.J."/>
            <person name="Barry K."/>
            <person name="Miller A.N."/>
            <person name="Grigoriev I.V."/>
            <person name="Debuchy R."/>
            <person name="Gladieux P."/>
            <person name="Hiltunen Thoren M."/>
            <person name="Johannesson H."/>
        </authorList>
    </citation>
    <scope>NUCLEOTIDE SEQUENCE</scope>
    <source>
        <strain evidence="3">PSN293</strain>
    </source>
</reference>
<dbReference type="GO" id="GO:0016853">
    <property type="term" value="F:isomerase activity"/>
    <property type="evidence" value="ECO:0007669"/>
    <property type="project" value="UniProtKB-KW"/>
</dbReference>
<evidence type="ECO:0000313" key="4">
    <source>
        <dbReference type="Proteomes" id="UP001301769"/>
    </source>
</evidence>
<dbReference type="AlphaFoldDB" id="A0AAN7BAK5"/>
<comment type="caution">
    <text evidence="3">The sequence shown here is derived from an EMBL/GenBank/DDBJ whole genome shotgun (WGS) entry which is preliminary data.</text>
</comment>
<dbReference type="Proteomes" id="UP001301769">
    <property type="component" value="Unassembled WGS sequence"/>
</dbReference>
<reference evidence="3" key="2">
    <citation type="submission" date="2023-05" db="EMBL/GenBank/DDBJ databases">
        <authorList>
            <consortium name="Lawrence Berkeley National Laboratory"/>
            <person name="Steindorff A."/>
            <person name="Hensen N."/>
            <person name="Bonometti L."/>
            <person name="Westerberg I."/>
            <person name="Brannstrom I.O."/>
            <person name="Guillou S."/>
            <person name="Cros-Aarteil S."/>
            <person name="Calhoun S."/>
            <person name="Haridas S."/>
            <person name="Kuo A."/>
            <person name="Mondo S."/>
            <person name="Pangilinan J."/>
            <person name="Riley R."/>
            <person name="Labutti K."/>
            <person name="Andreopoulos B."/>
            <person name="Lipzen A."/>
            <person name="Chen C."/>
            <person name="Yanf M."/>
            <person name="Daum C."/>
            <person name="Ng V."/>
            <person name="Clum A."/>
            <person name="Ohm R."/>
            <person name="Martin F."/>
            <person name="Silar P."/>
            <person name="Natvig D."/>
            <person name="Lalanne C."/>
            <person name="Gautier V."/>
            <person name="Ament-Velasquez S.L."/>
            <person name="Kruys A."/>
            <person name="Hutchinson M.I."/>
            <person name="Powell A.J."/>
            <person name="Barry K."/>
            <person name="Miller A.N."/>
            <person name="Grigoriev I.V."/>
            <person name="Debuchy R."/>
            <person name="Gladieux P."/>
            <person name="Thoren M.H."/>
            <person name="Johannesson H."/>
        </authorList>
    </citation>
    <scope>NUCLEOTIDE SEQUENCE</scope>
    <source>
        <strain evidence="3">PSN293</strain>
    </source>
</reference>
<dbReference type="Gene3D" id="3.10.310.10">
    <property type="entry name" value="Diaminopimelate Epimerase, Chain A, domain 1"/>
    <property type="match status" value="2"/>
</dbReference>
<dbReference type="PANTHER" id="PTHR43709">
    <property type="entry name" value="ACONITATE ISOMERASE-RELATED"/>
    <property type="match status" value="1"/>
</dbReference>
<evidence type="ECO:0000256" key="1">
    <source>
        <dbReference type="ARBA" id="ARBA00007673"/>
    </source>
</evidence>
<dbReference type="EMBL" id="MU858066">
    <property type="protein sequence ID" value="KAK4216639.1"/>
    <property type="molecule type" value="Genomic_DNA"/>
</dbReference>
<sequence length="375" mass="39431">MAMKRTLPAIFARGGTSNGLVLMKDHLPPVQEWHKILPAAMGSPDPYGRQLNGLGSGISSTSKICVLSPTSRPDADIEFTFVQVGIKDGSLDMAGNCGNMSSIVGPVGLDEGLIQKPKIEPAGKDSASPTALVRVFNTNTNKVIHSRFSVCGTPPRYQPEGDYQMDGVPGTQSKITLSFVNPGGAKTGYTLPTGNRIDTLTLPDGTTIQASLVDVSNPGVFIRLSDLGVANPHSLSPVDVEADAGLKARLEQIRQAGAKMMGLDPKTESVPKIVLIFPSSSTLGDPHLHIKCQALSMGQAHKAVPLTLALCLGAAVRIAGTIPNLLATRDNSGDSVVIGHPTGRVEVGTTMQDGDILSAELHRTARVLMKGDVFY</sequence>
<keyword evidence="4" id="KW-1185">Reference proteome</keyword>
<dbReference type="InterPro" id="IPR007400">
    <property type="entry name" value="PrpF-like"/>
</dbReference>
<dbReference type="SUPFAM" id="SSF54506">
    <property type="entry name" value="Diaminopimelate epimerase-like"/>
    <property type="match status" value="2"/>
</dbReference>
<gene>
    <name evidence="3" type="ORF">QBC37DRAFT_278831</name>
</gene>
<proteinExistence type="inferred from homology"/>
<keyword evidence="2" id="KW-0413">Isomerase</keyword>
<dbReference type="Pfam" id="PF04303">
    <property type="entry name" value="PrpF"/>
    <property type="match status" value="1"/>
</dbReference>
<organism evidence="3 4">
    <name type="scientific">Rhypophila decipiens</name>
    <dbReference type="NCBI Taxonomy" id="261697"/>
    <lineage>
        <taxon>Eukaryota</taxon>
        <taxon>Fungi</taxon>
        <taxon>Dikarya</taxon>
        <taxon>Ascomycota</taxon>
        <taxon>Pezizomycotina</taxon>
        <taxon>Sordariomycetes</taxon>
        <taxon>Sordariomycetidae</taxon>
        <taxon>Sordariales</taxon>
        <taxon>Naviculisporaceae</taxon>
        <taxon>Rhypophila</taxon>
    </lineage>
</organism>
<protein>
    <submittedName>
        <fullName evidence="3">PrpF protein</fullName>
    </submittedName>
</protein>
<accession>A0AAN7BAK5</accession>
<comment type="similarity">
    <text evidence="1">Belongs to the PrpF family.</text>
</comment>
<evidence type="ECO:0000313" key="3">
    <source>
        <dbReference type="EMBL" id="KAK4216639.1"/>
    </source>
</evidence>
<evidence type="ECO:0000256" key="2">
    <source>
        <dbReference type="ARBA" id="ARBA00023235"/>
    </source>
</evidence>
<name>A0AAN7BAK5_9PEZI</name>